<name>A0A382NU88_9ZZZZ</name>
<protein>
    <submittedName>
        <fullName evidence="1">Uncharacterized protein</fullName>
    </submittedName>
</protein>
<accession>A0A382NU88</accession>
<dbReference type="EMBL" id="UINC01102765">
    <property type="protein sequence ID" value="SVC64636.1"/>
    <property type="molecule type" value="Genomic_DNA"/>
</dbReference>
<feature type="non-terminal residue" evidence="1">
    <location>
        <position position="24"/>
    </location>
</feature>
<organism evidence="1">
    <name type="scientific">marine metagenome</name>
    <dbReference type="NCBI Taxonomy" id="408172"/>
    <lineage>
        <taxon>unclassified sequences</taxon>
        <taxon>metagenomes</taxon>
        <taxon>ecological metagenomes</taxon>
    </lineage>
</organism>
<dbReference type="AlphaFoldDB" id="A0A382NU88"/>
<gene>
    <name evidence="1" type="ORF">METZ01_LOCUS317490</name>
</gene>
<proteinExistence type="predicted"/>
<evidence type="ECO:0000313" key="1">
    <source>
        <dbReference type="EMBL" id="SVC64636.1"/>
    </source>
</evidence>
<reference evidence="1" key="1">
    <citation type="submission" date="2018-05" db="EMBL/GenBank/DDBJ databases">
        <authorList>
            <person name="Lanie J.A."/>
            <person name="Ng W.-L."/>
            <person name="Kazmierczak K.M."/>
            <person name="Andrzejewski T.M."/>
            <person name="Davidsen T.M."/>
            <person name="Wayne K.J."/>
            <person name="Tettelin H."/>
            <person name="Glass J.I."/>
            <person name="Rusch D."/>
            <person name="Podicherti R."/>
            <person name="Tsui H.-C.T."/>
            <person name="Winkler M.E."/>
        </authorList>
    </citation>
    <scope>NUCLEOTIDE SEQUENCE</scope>
</reference>
<sequence length="24" mass="2606">MSNETLVWMGSCINALLRVPSRAG</sequence>